<comment type="function">
    <text evidence="4 6">One of the primary rRNA binding proteins, it binds directly to 16S rRNA where it helps nucleate assembly of the platform of the 30S subunit by binding and bridging several RNA helices of the 16S rRNA.</text>
</comment>
<comment type="function">
    <text evidence="4">Forms an intersubunit bridge (bridge B4) with the 23S rRNA of the 50S subunit in the ribosome.</text>
</comment>
<accession>A0A2H0V5V7</accession>
<dbReference type="GO" id="GO:0019843">
    <property type="term" value="F:rRNA binding"/>
    <property type="evidence" value="ECO:0007669"/>
    <property type="project" value="UniProtKB-UniRule"/>
</dbReference>
<dbReference type="Gene3D" id="6.10.250.3130">
    <property type="match status" value="1"/>
</dbReference>
<evidence type="ECO:0000256" key="4">
    <source>
        <dbReference type="HAMAP-Rule" id="MF_01343"/>
    </source>
</evidence>
<dbReference type="HAMAP" id="MF_01343_B">
    <property type="entry name" value="Ribosomal_uS15_B"/>
    <property type="match status" value="1"/>
</dbReference>
<gene>
    <name evidence="4" type="primary">rpsO</name>
    <name evidence="8" type="ORF">COT97_01245</name>
</gene>
<dbReference type="Gene3D" id="1.10.287.10">
    <property type="entry name" value="S15/NS1, RNA-binding"/>
    <property type="match status" value="1"/>
</dbReference>
<sequence length="125" mass="14932">MLDPKKKQRIIAKFKTHDNDTGSTEVQIAILTEEIKELTKHLQMHKQDHSSRRGLLKKLGERKRLLRYLYSENPESYTRLVTELKLKISKKIQQREEEIKKLLNDEEDAENDMNEIIETEEEIEE</sequence>
<dbReference type="Pfam" id="PF00312">
    <property type="entry name" value="Ribosomal_S15"/>
    <property type="match status" value="1"/>
</dbReference>
<keyword evidence="4 6" id="KW-0694">RNA-binding</keyword>
<dbReference type="PROSITE" id="PS00362">
    <property type="entry name" value="RIBOSOMAL_S15"/>
    <property type="match status" value="1"/>
</dbReference>
<evidence type="ECO:0000313" key="8">
    <source>
        <dbReference type="EMBL" id="PIR94463.1"/>
    </source>
</evidence>
<evidence type="ECO:0000256" key="3">
    <source>
        <dbReference type="ARBA" id="ARBA00064542"/>
    </source>
</evidence>
<evidence type="ECO:0000313" key="9">
    <source>
        <dbReference type="Proteomes" id="UP000229901"/>
    </source>
</evidence>
<dbReference type="EMBL" id="PFAP01000005">
    <property type="protein sequence ID" value="PIR94463.1"/>
    <property type="molecule type" value="Genomic_DNA"/>
</dbReference>
<dbReference type="InterPro" id="IPR000589">
    <property type="entry name" value="Ribosomal_uS15"/>
</dbReference>
<dbReference type="GO" id="GO:0005737">
    <property type="term" value="C:cytoplasm"/>
    <property type="evidence" value="ECO:0007669"/>
    <property type="project" value="UniProtKB-ARBA"/>
</dbReference>
<organism evidence="8 9">
    <name type="scientific">Candidatus Falkowbacteria bacterium CG10_big_fil_rev_8_21_14_0_10_39_11</name>
    <dbReference type="NCBI Taxonomy" id="1974565"/>
    <lineage>
        <taxon>Bacteria</taxon>
        <taxon>Candidatus Falkowiibacteriota</taxon>
    </lineage>
</organism>
<dbReference type="SMART" id="SM01387">
    <property type="entry name" value="Ribosomal_S15"/>
    <property type="match status" value="1"/>
</dbReference>
<dbReference type="InterPro" id="IPR005290">
    <property type="entry name" value="Ribosomal_uS15_bac-type"/>
</dbReference>
<comment type="similarity">
    <text evidence="4 5">Belongs to the universal ribosomal protein uS15 family.</text>
</comment>
<reference evidence="9" key="1">
    <citation type="submission" date="2017-09" db="EMBL/GenBank/DDBJ databases">
        <title>Depth-based differentiation of microbial function through sediment-hosted aquifers and enrichment of novel symbionts in the deep terrestrial subsurface.</title>
        <authorList>
            <person name="Probst A.J."/>
            <person name="Ladd B."/>
            <person name="Jarett J.K."/>
            <person name="Geller-Mcgrath D.E."/>
            <person name="Sieber C.M.K."/>
            <person name="Emerson J.B."/>
            <person name="Anantharaman K."/>
            <person name="Thomas B.C."/>
            <person name="Malmstrom R."/>
            <person name="Stieglmeier M."/>
            <person name="Klingl A."/>
            <person name="Woyke T."/>
            <person name="Ryan C.M."/>
            <person name="Banfield J.F."/>
        </authorList>
    </citation>
    <scope>NUCLEOTIDE SEQUENCE [LARGE SCALE GENOMIC DNA]</scope>
</reference>
<dbReference type="SUPFAM" id="SSF47060">
    <property type="entry name" value="S15/NS1 RNA-binding domain"/>
    <property type="match status" value="1"/>
</dbReference>
<proteinExistence type="inferred from homology"/>
<evidence type="ECO:0000256" key="6">
    <source>
        <dbReference type="RuleBase" id="RU004524"/>
    </source>
</evidence>
<dbReference type="PANTHER" id="PTHR23321:SF26">
    <property type="entry name" value="SMALL RIBOSOMAL SUBUNIT PROTEIN US15M"/>
    <property type="match status" value="1"/>
</dbReference>
<feature type="region of interest" description="Disordered" evidence="7">
    <location>
        <begin position="105"/>
        <end position="125"/>
    </location>
</feature>
<comment type="caution">
    <text evidence="8">The sequence shown here is derived from an EMBL/GenBank/DDBJ whole genome shotgun (WGS) entry which is preliminary data.</text>
</comment>
<protein>
    <recommendedName>
        <fullName evidence="4">Small ribosomal subunit protein uS15</fullName>
    </recommendedName>
</protein>
<dbReference type="FunFam" id="1.10.287.10:FF:000002">
    <property type="entry name" value="30S ribosomal protein S15"/>
    <property type="match status" value="1"/>
</dbReference>
<dbReference type="GO" id="GO:0005840">
    <property type="term" value="C:ribosome"/>
    <property type="evidence" value="ECO:0007669"/>
    <property type="project" value="UniProtKB-KW"/>
</dbReference>
<dbReference type="InterPro" id="IPR009068">
    <property type="entry name" value="uS15_NS1_RNA-bd_sf"/>
</dbReference>
<dbReference type="GO" id="GO:0006412">
    <property type="term" value="P:translation"/>
    <property type="evidence" value="ECO:0007669"/>
    <property type="project" value="UniProtKB-UniRule"/>
</dbReference>
<keyword evidence="1 4" id="KW-0689">Ribosomal protein</keyword>
<dbReference type="Proteomes" id="UP000229901">
    <property type="component" value="Unassembled WGS sequence"/>
</dbReference>
<comment type="subunit">
    <text evidence="3 4">Part of the 30S ribosomal subunit. Forms a bridge to the 50S subunit in the 70S ribosome, contacting the 23S rRNA.</text>
</comment>
<dbReference type="CDD" id="cd00353">
    <property type="entry name" value="Ribosomal_S15p_S13e"/>
    <property type="match status" value="1"/>
</dbReference>
<evidence type="ECO:0000256" key="2">
    <source>
        <dbReference type="ARBA" id="ARBA00023274"/>
    </source>
</evidence>
<evidence type="ECO:0000256" key="1">
    <source>
        <dbReference type="ARBA" id="ARBA00022980"/>
    </source>
</evidence>
<evidence type="ECO:0000256" key="5">
    <source>
        <dbReference type="RuleBase" id="RU003919"/>
    </source>
</evidence>
<dbReference type="GO" id="GO:0003735">
    <property type="term" value="F:structural constituent of ribosome"/>
    <property type="evidence" value="ECO:0007669"/>
    <property type="project" value="InterPro"/>
</dbReference>
<dbReference type="PANTHER" id="PTHR23321">
    <property type="entry name" value="RIBOSOMAL PROTEIN S15, BACTERIAL AND ORGANELLAR"/>
    <property type="match status" value="1"/>
</dbReference>
<keyword evidence="4 6" id="KW-0699">rRNA-binding</keyword>
<dbReference type="AlphaFoldDB" id="A0A2H0V5V7"/>
<name>A0A2H0V5V7_9BACT</name>
<evidence type="ECO:0000256" key="7">
    <source>
        <dbReference type="SAM" id="MobiDB-lite"/>
    </source>
</evidence>
<keyword evidence="2 4" id="KW-0687">Ribonucleoprotein</keyword>
<dbReference type="NCBIfam" id="TIGR00952">
    <property type="entry name" value="S15_bact"/>
    <property type="match status" value="1"/>
</dbReference>
<dbReference type="GO" id="GO:1990904">
    <property type="term" value="C:ribonucleoprotein complex"/>
    <property type="evidence" value="ECO:0007669"/>
    <property type="project" value="UniProtKB-KW"/>
</dbReference>